<dbReference type="AlphaFoldDB" id="A0A3P7N5S4"/>
<evidence type="ECO:0000313" key="5">
    <source>
        <dbReference type="Proteomes" id="UP000276776"/>
    </source>
</evidence>
<dbReference type="PANTHER" id="PTHR10366">
    <property type="entry name" value="NAD DEPENDENT EPIMERASE/DEHYDRATASE"/>
    <property type="match status" value="1"/>
</dbReference>
<dbReference type="SUPFAM" id="SSF51735">
    <property type="entry name" value="NAD(P)-binding Rossmann-fold domains"/>
    <property type="match status" value="1"/>
</dbReference>
<evidence type="ECO:0000256" key="1">
    <source>
        <dbReference type="ARBA" id="ARBA00023002"/>
    </source>
</evidence>
<proteinExistence type="inferred from homology"/>
<organism evidence="4 5">
    <name type="scientific">Thelazia callipaeda</name>
    <name type="common">Oriental eyeworm</name>
    <name type="synonym">Parasitic nematode</name>
    <dbReference type="NCBI Taxonomy" id="103827"/>
    <lineage>
        <taxon>Eukaryota</taxon>
        <taxon>Metazoa</taxon>
        <taxon>Ecdysozoa</taxon>
        <taxon>Nematoda</taxon>
        <taxon>Chromadorea</taxon>
        <taxon>Rhabditida</taxon>
        <taxon>Spirurina</taxon>
        <taxon>Spiruromorpha</taxon>
        <taxon>Thelazioidea</taxon>
        <taxon>Thelaziidae</taxon>
        <taxon>Thelazia</taxon>
    </lineage>
</organism>
<dbReference type="OrthoDB" id="2735536at2759"/>
<sequence>MVTGATGYIGIHCVDQLIKENYIVRGTVRDLNNSLKIDPLKQLEGSKERLELVQADLQSDEGWSQAMTNCTYVLHVASPFPMVTDKSIITIAVNGTLRVLRAAAKSSTVKKVVITSSASSISEGHANASRTFSEADWTNLNSKKTNNYAKSKTLAEKAAWEFVDKEKVKFKLTVINPSFVLGPLLHNVQGTSIQLMRRFLSNEIPAVPAVQFGLVDVRDVAQAHIRAMREARSDGLRILVTSQTSYSFLQIASILRKEFSSQGYTFPKLTVPYPLVWLYSFFNQETEEQVLPRIGDKPCFDNSRKILGMDLRNPEEAIILMAYDIIERGMAPKQKNYRGPSQKIME</sequence>
<dbReference type="InterPro" id="IPR050425">
    <property type="entry name" value="NAD(P)_dehydrat-like"/>
</dbReference>
<name>A0A3P7N5S4_THECL</name>
<dbReference type="FunFam" id="3.40.50.720:FF:000336">
    <property type="entry name" value="Aldehyde reductase"/>
    <property type="match status" value="1"/>
</dbReference>
<dbReference type="InterPro" id="IPR036291">
    <property type="entry name" value="NAD(P)-bd_dom_sf"/>
</dbReference>
<dbReference type="Pfam" id="PF01370">
    <property type="entry name" value="Epimerase"/>
    <property type="match status" value="1"/>
</dbReference>
<dbReference type="GO" id="GO:0016616">
    <property type="term" value="F:oxidoreductase activity, acting on the CH-OH group of donors, NAD or NADP as acceptor"/>
    <property type="evidence" value="ECO:0007669"/>
    <property type="project" value="TreeGrafter"/>
</dbReference>
<reference evidence="4 5" key="1">
    <citation type="submission" date="2018-11" db="EMBL/GenBank/DDBJ databases">
        <authorList>
            <consortium name="Pathogen Informatics"/>
        </authorList>
    </citation>
    <scope>NUCLEOTIDE SEQUENCE [LARGE SCALE GENOMIC DNA]</scope>
</reference>
<protein>
    <recommendedName>
        <fullName evidence="3">NAD-dependent epimerase/dehydratase domain-containing protein</fullName>
    </recommendedName>
</protein>
<keyword evidence="5" id="KW-1185">Reference proteome</keyword>
<dbReference type="CDD" id="cd05227">
    <property type="entry name" value="AR_SDR_e"/>
    <property type="match status" value="1"/>
</dbReference>
<dbReference type="InterPro" id="IPR001509">
    <property type="entry name" value="Epimerase_deHydtase"/>
</dbReference>
<dbReference type="STRING" id="103827.A0A3P7N5S4"/>
<comment type="similarity">
    <text evidence="2">Belongs to the NAD(P)-dependent epimerase/dehydratase family. Dihydroflavonol-4-reductase subfamily.</text>
</comment>
<gene>
    <name evidence="4" type="ORF">TCLT_LOCUS6332</name>
</gene>
<evidence type="ECO:0000313" key="4">
    <source>
        <dbReference type="EMBL" id="VDN03672.1"/>
    </source>
</evidence>
<evidence type="ECO:0000259" key="3">
    <source>
        <dbReference type="Pfam" id="PF01370"/>
    </source>
</evidence>
<dbReference type="Gene3D" id="3.40.50.720">
    <property type="entry name" value="NAD(P)-binding Rossmann-like Domain"/>
    <property type="match status" value="1"/>
</dbReference>
<keyword evidence="1" id="KW-0560">Oxidoreductase</keyword>
<dbReference type="Proteomes" id="UP000276776">
    <property type="component" value="Unassembled WGS sequence"/>
</dbReference>
<dbReference type="PANTHER" id="PTHR10366:SF564">
    <property type="entry name" value="STEROL-4-ALPHA-CARBOXYLATE 3-DEHYDROGENASE, DECARBOXYLATING"/>
    <property type="match status" value="1"/>
</dbReference>
<dbReference type="EMBL" id="UYYF01004407">
    <property type="protein sequence ID" value="VDN03672.1"/>
    <property type="molecule type" value="Genomic_DNA"/>
</dbReference>
<feature type="domain" description="NAD-dependent epimerase/dehydratase" evidence="3">
    <location>
        <begin position="1"/>
        <end position="233"/>
    </location>
</feature>
<evidence type="ECO:0000256" key="2">
    <source>
        <dbReference type="ARBA" id="ARBA00023445"/>
    </source>
</evidence>
<accession>A0A3P7N5S4</accession>